<dbReference type="SUPFAM" id="SSF53448">
    <property type="entry name" value="Nucleotide-diphospho-sugar transferases"/>
    <property type="match status" value="1"/>
</dbReference>
<protein>
    <recommendedName>
        <fullName evidence="3 7">UTP--glucose-1-phosphate uridylyltransferase</fullName>
        <ecNumber evidence="2 7">2.7.7.9</ecNumber>
    </recommendedName>
    <alternativeName>
        <fullName evidence="7">UDP-glucose pyrophosphorylase</fullName>
    </alternativeName>
</protein>
<name>A0A4R6WL13_9PROT</name>
<dbReference type="AlphaFoldDB" id="A0A4R6WL13"/>
<evidence type="ECO:0000256" key="6">
    <source>
        <dbReference type="ARBA" id="ARBA00048128"/>
    </source>
</evidence>
<dbReference type="GO" id="GO:0006011">
    <property type="term" value="P:UDP-alpha-D-glucose metabolic process"/>
    <property type="evidence" value="ECO:0007669"/>
    <property type="project" value="InterPro"/>
</dbReference>
<evidence type="ECO:0000259" key="8">
    <source>
        <dbReference type="Pfam" id="PF00483"/>
    </source>
</evidence>
<proteinExistence type="inferred from homology"/>
<keyword evidence="4 7" id="KW-0808">Transferase</keyword>
<organism evidence="9 10">
    <name type="scientific">Dongia mobilis</name>
    <dbReference type="NCBI Taxonomy" id="578943"/>
    <lineage>
        <taxon>Bacteria</taxon>
        <taxon>Pseudomonadati</taxon>
        <taxon>Pseudomonadota</taxon>
        <taxon>Alphaproteobacteria</taxon>
        <taxon>Rhodospirillales</taxon>
        <taxon>Dongiaceae</taxon>
        <taxon>Dongia</taxon>
    </lineage>
</organism>
<gene>
    <name evidence="9" type="ORF">A8950_2453</name>
</gene>
<comment type="catalytic activity">
    <reaction evidence="6 7">
        <text>alpha-D-glucose 1-phosphate + UTP + H(+) = UDP-alpha-D-glucose + diphosphate</text>
        <dbReference type="Rhea" id="RHEA:19889"/>
        <dbReference type="ChEBI" id="CHEBI:15378"/>
        <dbReference type="ChEBI" id="CHEBI:33019"/>
        <dbReference type="ChEBI" id="CHEBI:46398"/>
        <dbReference type="ChEBI" id="CHEBI:58601"/>
        <dbReference type="ChEBI" id="CHEBI:58885"/>
        <dbReference type="EC" id="2.7.7.9"/>
    </reaction>
</comment>
<evidence type="ECO:0000256" key="4">
    <source>
        <dbReference type="ARBA" id="ARBA00022679"/>
    </source>
</evidence>
<dbReference type="PANTHER" id="PTHR43197">
    <property type="entry name" value="UTP--GLUCOSE-1-PHOSPHATE URIDYLYLTRANSFERASE"/>
    <property type="match status" value="1"/>
</dbReference>
<comment type="similarity">
    <text evidence="1 7">Belongs to the UDPGP type 2 family.</text>
</comment>
<sequence>MIKPLRKAIFPVAGLGTRFLPATKSMPKEMLTVVDKPLIQYAVEEANAAGIEELIFVTSRGKSAMEDHFDHAIELEQTLERRGKKTELELLRNMLPKAGSIAYVRQQEPAGLGHAVWCARNFIGDEAVAVLLPDDLVHGKVACLKQMADVYRETGGNVIGVMEVPHEHTSRYGIVKPGADKGKLLEVAGLVEKPSPDKAPSNLAVIGRYILQPEIFHLLAAQEPGAGGEIQLTDSMARMIGRMPFHGLRFDGTRYDCGDKAGFIAANVNLALDHPAIGAAVRETVADIARRLKL</sequence>
<dbReference type="PANTHER" id="PTHR43197:SF1">
    <property type="entry name" value="UTP--GLUCOSE-1-PHOSPHATE URIDYLYLTRANSFERASE"/>
    <property type="match status" value="1"/>
</dbReference>
<evidence type="ECO:0000256" key="2">
    <source>
        <dbReference type="ARBA" id="ARBA00012415"/>
    </source>
</evidence>
<dbReference type="NCBIfam" id="TIGR01099">
    <property type="entry name" value="galU"/>
    <property type="match status" value="1"/>
</dbReference>
<dbReference type="EC" id="2.7.7.9" evidence="2 7"/>
<keyword evidence="10" id="KW-1185">Reference proteome</keyword>
<evidence type="ECO:0000256" key="1">
    <source>
        <dbReference type="ARBA" id="ARBA00006890"/>
    </source>
</evidence>
<dbReference type="OrthoDB" id="9803306at2"/>
<dbReference type="Proteomes" id="UP000295783">
    <property type="component" value="Unassembled WGS sequence"/>
</dbReference>
<reference evidence="9 10" key="1">
    <citation type="submission" date="2019-03" db="EMBL/GenBank/DDBJ databases">
        <title>Genomic Encyclopedia of Type Strains, Phase III (KMG-III): the genomes of soil and plant-associated and newly described type strains.</title>
        <authorList>
            <person name="Whitman W."/>
        </authorList>
    </citation>
    <scope>NUCLEOTIDE SEQUENCE [LARGE SCALE GENOMIC DNA]</scope>
    <source>
        <strain evidence="9 10">CGMCC 1.7660</strain>
    </source>
</reference>
<evidence type="ECO:0000256" key="7">
    <source>
        <dbReference type="RuleBase" id="RU361259"/>
    </source>
</evidence>
<dbReference type="InterPro" id="IPR005835">
    <property type="entry name" value="NTP_transferase_dom"/>
</dbReference>
<dbReference type="InterPro" id="IPR005771">
    <property type="entry name" value="GalU_uridylyltTrfase_bac/arc"/>
</dbReference>
<dbReference type="Gene3D" id="3.90.550.10">
    <property type="entry name" value="Spore Coat Polysaccharide Biosynthesis Protein SpsA, Chain A"/>
    <property type="match status" value="1"/>
</dbReference>
<evidence type="ECO:0000256" key="5">
    <source>
        <dbReference type="ARBA" id="ARBA00022695"/>
    </source>
</evidence>
<dbReference type="InterPro" id="IPR029044">
    <property type="entry name" value="Nucleotide-diphossugar_trans"/>
</dbReference>
<accession>A0A4R6WL13</accession>
<evidence type="ECO:0000256" key="3">
    <source>
        <dbReference type="ARBA" id="ARBA00019048"/>
    </source>
</evidence>
<keyword evidence="5 7" id="KW-0548">Nucleotidyltransferase</keyword>
<evidence type="ECO:0000313" key="10">
    <source>
        <dbReference type="Proteomes" id="UP000295783"/>
    </source>
</evidence>
<dbReference type="CDD" id="cd02541">
    <property type="entry name" value="UGPase_prokaryotic"/>
    <property type="match status" value="1"/>
</dbReference>
<comment type="caution">
    <text evidence="9">The sequence shown here is derived from an EMBL/GenBank/DDBJ whole genome shotgun (WGS) entry which is preliminary data.</text>
</comment>
<evidence type="ECO:0000313" key="9">
    <source>
        <dbReference type="EMBL" id="TDQ81385.1"/>
    </source>
</evidence>
<feature type="domain" description="Nucleotidyl transferase" evidence="8">
    <location>
        <begin position="12"/>
        <end position="269"/>
    </location>
</feature>
<dbReference type="Pfam" id="PF00483">
    <property type="entry name" value="NTP_transferase"/>
    <property type="match status" value="1"/>
</dbReference>
<dbReference type="GO" id="GO:0003983">
    <property type="term" value="F:UTP:glucose-1-phosphate uridylyltransferase activity"/>
    <property type="evidence" value="ECO:0007669"/>
    <property type="project" value="UniProtKB-EC"/>
</dbReference>
<dbReference type="EMBL" id="SNYW01000009">
    <property type="protein sequence ID" value="TDQ81385.1"/>
    <property type="molecule type" value="Genomic_DNA"/>
</dbReference>
<dbReference type="RefSeq" id="WP_133613942.1">
    <property type="nucleotide sequence ID" value="NZ_SNYW01000009.1"/>
</dbReference>